<comment type="caution">
    <text evidence="2">The sequence shown here is derived from an EMBL/GenBank/DDBJ whole genome shotgun (WGS) entry which is preliminary data.</text>
</comment>
<dbReference type="Proteomes" id="UP001550628">
    <property type="component" value="Unassembled WGS sequence"/>
</dbReference>
<dbReference type="SUPFAM" id="SSF46785">
    <property type="entry name" value="Winged helix' DNA-binding domain"/>
    <property type="match status" value="1"/>
</dbReference>
<dbReference type="Pfam" id="PF12802">
    <property type="entry name" value="MarR_2"/>
    <property type="match status" value="1"/>
</dbReference>
<name>A0ABV2WTU5_9NOCA</name>
<dbReference type="InterPro" id="IPR036390">
    <property type="entry name" value="WH_DNA-bd_sf"/>
</dbReference>
<evidence type="ECO:0000313" key="2">
    <source>
        <dbReference type="EMBL" id="MEU1954316.1"/>
    </source>
</evidence>
<dbReference type="InterPro" id="IPR039422">
    <property type="entry name" value="MarR/SlyA-like"/>
</dbReference>
<dbReference type="EMBL" id="JBEYBF010000014">
    <property type="protein sequence ID" value="MEU1954316.1"/>
    <property type="molecule type" value="Genomic_DNA"/>
</dbReference>
<dbReference type="PRINTS" id="PR00598">
    <property type="entry name" value="HTHMARR"/>
</dbReference>
<evidence type="ECO:0000313" key="3">
    <source>
        <dbReference type="Proteomes" id="UP001550628"/>
    </source>
</evidence>
<dbReference type="GeneID" id="96244026"/>
<dbReference type="PANTHER" id="PTHR33164:SF43">
    <property type="entry name" value="HTH-TYPE TRANSCRIPTIONAL REPRESSOR YETL"/>
    <property type="match status" value="1"/>
</dbReference>
<protein>
    <submittedName>
        <fullName evidence="2">MarR family transcriptional regulator</fullName>
    </submittedName>
</protein>
<proteinExistence type="predicted"/>
<dbReference type="Gene3D" id="1.10.10.10">
    <property type="entry name" value="Winged helix-like DNA-binding domain superfamily/Winged helix DNA-binding domain"/>
    <property type="match status" value="1"/>
</dbReference>
<evidence type="ECO:0000259" key="1">
    <source>
        <dbReference type="PROSITE" id="PS50995"/>
    </source>
</evidence>
<sequence length="156" mass="17082">MKIAHADVPGRLRSLPTRLINQTALLAARATEQAMADTGSRRYHYAVLTTLRESGAASQAELGRRTGIDRSDMVAVLNDLVGRGFAERDADPEDRRRNIVTLTEAGSAHLDDLDRRLDRAQDELLGALSAAERRTLVGLLTRILDAHTESAARDRA</sequence>
<dbReference type="PANTHER" id="PTHR33164">
    <property type="entry name" value="TRANSCRIPTIONAL REGULATOR, MARR FAMILY"/>
    <property type="match status" value="1"/>
</dbReference>
<reference evidence="2 3" key="1">
    <citation type="submission" date="2024-06" db="EMBL/GenBank/DDBJ databases">
        <title>The Natural Products Discovery Center: Release of the First 8490 Sequenced Strains for Exploring Actinobacteria Biosynthetic Diversity.</title>
        <authorList>
            <person name="Kalkreuter E."/>
            <person name="Kautsar S.A."/>
            <person name="Yang D."/>
            <person name="Bader C.D."/>
            <person name="Teijaro C.N."/>
            <person name="Fluegel L."/>
            <person name="Davis C.M."/>
            <person name="Simpson J.R."/>
            <person name="Lauterbach L."/>
            <person name="Steele A.D."/>
            <person name="Gui C."/>
            <person name="Meng S."/>
            <person name="Li G."/>
            <person name="Viehrig K."/>
            <person name="Ye F."/>
            <person name="Su P."/>
            <person name="Kiefer A.F."/>
            <person name="Nichols A."/>
            <person name="Cepeda A.J."/>
            <person name="Yan W."/>
            <person name="Fan B."/>
            <person name="Jiang Y."/>
            <person name="Adhikari A."/>
            <person name="Zheng C.-J."/>
            <person name="Schuster L."/>
            <person name="Cowan T.M."/>
            <person name="Smanski M.J."/>
            <person name="Chevrette M.G."/>
            <person name="De Carvalho L.P.S."/>
            <person name="Shen B."/>
        </authorList>
    </citation>
    <scope>NUCLEOTIDE SEQUENCE [LARGE SCALE GENOMIC DNA]</scope>
    <source>
        <strain evidence="2 3">NPDC019708</strain>
    </source>
</reference>
<dbReference type="PROSITE" id="PS50995">
    <property type="entry name" value="HTH_MARR_2"/>
    <property type="match status" value="1"/>
</dbReference>
<keyword evidence="3" id="KW-1185">Reference proteome</keyword>
<dbReference type="InterPro" id="IPR036388">
    <property type="entry name" value="WH-like_DNA-bd_sf"/>
</dbReference>
<organism evidence="2 3">
    <name type="scientific">Nocardia rhamnosiphila</name>
    <dbReference type="NCBI Taxonomy" id="426716"/>
    <lineage>
        <taxon>Bacteria</taxon>
        <taxon>Bacillati</taxon>
        <taxon>Actinomycetota</taxon>
        <taxon>Actinomycetes</taxon>
        <taxon>Mycobacteriales</taxon>
        <taxon>Nocardiaceae</taxon>
        <taxon>Nocardia</taxon>
    </lineage>
</organism>
<gene>
    <name evidence="2" type="ORF">ABZ510_20925</name>
</gene>
<dbReference type="SMART" id="SM00347">
    <property type="entry name" value="HTH_MARR"/>
    <property type="match status" value="1"/>
</dbReference>
<feature type="domain" description="HTH marR-type" evidence="1">
    <location>
        <begin position="13"/>
        <end position="145"/>
    </location>
</feature>
<accession>A0ABV2WTU5</accession>
<dbReference type="RefSeq" id="WP_030523777.1">
    <property type="nucleotide sequence ID" value="NZ_JBEXYG010000005.1"/>
</dbReference>
<dbReference type="InterPro" id="IPR000835">
    <property type="entry name" value="HTH_MarR-typ"/>
</dbReference>